<comment type="caution">
    <text evidence="7">The sequence shown here is derived from an EMBL/GenBank/DDBJ whole genome shotgun (WGS) entry which is preliminary data.</text>
</comment>
<dbReference type="PROSITE" id="PS00061">
    <property type="entry name" value="ADH_SHORT"/>
    <property type="match status" value="1"/>
</dbReference>
<dbReference type="InterPro" id="IPR036291">
    <property type="entry name" value="NAD(P)-bd_dom_sf"/>
</dbReference>
<evidence type="ECO:0000313" key="8">
    <source>
        <dbReference type="Proteomes" id="UP001209412"/>
    </source>
</evidence>
<feature type="domain" description="Ketoreductase" evidence="5">
    <location>
        <begin position="10"/>
        <end position="191"/>
    </location>
</feature>
<dbReference type="RefSeq" id="WP_266240117.1">
    <property type="nucleotide sequence ID" value="NZ_JAMXWF010000004.1"/>
</dbReference>
<evidence type="ECO:0000256" key="4">
    <source>
        <dbReference type="ARBA" id="ARBA00023027"/>
    </source>
</evidence>
<dbReference type="PANTHER" id="PTHR43943">
    <property type="entry name" value="DEHYDROGENASE/REDUCTASE (SDR FAMILY) MEMBER 4"/>
    <property type="match status" value="1"/>
</dbReference>
<dbReference type="InterPro" id="IPR057326">
    <property type="entry name" value="KR_dom"/>
</dbReference>
<dbReference type="FunFam" id="3.40.50.720:FF:000084">
    <property type="entry name" value="Short-chain dehydrogenase reductase"/>
    <property type="match status" value="1"/>
</dbReference>
<gene>
    <name evidence="7" type="ORF">NIE36_06465</name>
    <name evidence="6" type="ORF">OSB80_06475</name>
</gene>
<dbReference type="Proteomes" id="UP001242288">
    <property type="component" value="Unassembled WGS sequence"/>
</dbReference>
<keyword evidence="3" id="KW-0560">Oxidoreductase</keyword>
<proteinExistence type="inferred from homology"/>
<dbReference type="CDD" id="cd05233">
    <property type="entry name" value="SDR_c"/>
    <property type="match status" value="1"/>
</dbReference>
<dbReference type="Pfam" id="PF13561">
    <property type="entry name" value="adh_short_C2"/>
    <property type="match status" value="1"/>
</dbReference>
<dbReference type="Gene3D" id="3.40.50.720">
    <property type="entry name" value="NAD(P)-binding Rossmann-like Domain"/>
    <property type="match status" value="1"/>
</dbReference>
<evidence type="ECO:0000313" key="7">
    <source>
        <dbReference type="EMBL" id="MDQ6406860.1"/>
    </source>
</evidence>
<protein>
    <submittedName>
        <fullName evidence="6">SDR family NAD(P)-dependent oxidoreductase</fullName>
    </submittedName>
    <submittedName>
        <fullName evidence="7">SDR family oxidoreductase</fullName>
    </submittedName>
</protein>
<comment type="similarity">
    <text evidence="1">Belongs to the short-chain dehydrogenases/reductases (SDR) family.</text>
</comment>
<dbReference type="EMBL" id="JAMXWF010000004">
    <property type="protein sequence ID" value="MDQ6406860.1"/>
    <property type="molecule type" value="Genomic_DNA"/>
</dbReference>
<name>A0AAP5BAD9_9BURK</name>
<dbReference type="EMBL" id="JAPKHW010000004">
    <property type="protein sequence ID" value="MCX4145028.1"/>
    <property type="molecule type" value="Genomic_DNA"/>
</dbReference>
<dbReference type="PANTHER" id="PTHR43943:SF17">
    <property type="entry name" value="3-PHENYLPROPIONATE-DIHYDRODIOL_CINNAMIC ACID-DIHYDRODIOL DEHYDROGENASE"/>
    <property type="match status" value="1"/>
</dbReference>
<dbReference type="GO" id="GO:0016491">
    <property type="term" value="F:oxidoreductase activity"/>
    <property type="evidence" value="ECO:0007669"/>
    <property type="project" value="UniProtKB-KW"/>
</dbReference>
<reference evidence="7" key="1">
    <citation type="submission" date="2022-06" db="EMBL/GenBank/DDBJ databases">
        <title>PHB producers.</title>
        <authorList>
            <person name="Besaury L."/>
        </authorList>
    </citation>
    <scope>NUCLEOTIDE SEQUENCE</scope>
    <source>
        <strain evidence="7 8">SEWS6</strain>
    </source>
</reference>
<organism evidence="7 9">
    <name type="scientific">Paraburkholderia madseniana</name>
    <dbReference type="NCBI Taxonomy" id="2599607"/>
    <lineage>
        <taxon>Bacteria</taxon>
        <taxon>Pseudomonadati</taxon>
        <taxon>Pseudomonadota</taxon>
        <taxon>Betaproteobacteria</taxon>
        <taxon>Burkholderiales</taxon>
        <taxon>Burkholderiaceae</taxon>
        <taxon>Paraburkholderia</taxon>
    </lineage>
</organism>
<dbReference type="NCBIfam" id="NF005559">
    <property type="entry name" value="PRK07231.1"/>
    <property type="match status" value="1"/>
</dbReference>
<keyword evidence="8" id="KW-1185">Reference proteome</keyword>
<dbReference type="PRINTS" id="PR00081">
    <property type="entry name" value="GDHRDH"/>
</dbReference>
<dbReference type="AlphaFoldDB" id="A0AAP5BAD9"/>
<dbReference type="SMART" id="SM00822">
    <property type="entry name" value="PKS_KR"/>
    <property type="match status" value="1"/>
</dbReference>
<evidence type="ECO:0000256" key="3">
    <source>
        <dbReference type="ARBA" id="ARBA00023002"/>
    </source>
</evidence>
<evidence type="ECO:0000256" key="1">
    <source>
        <dbReference type="ARBA" id="ARBA00006484"/>
    </source>
</evidence>
<dbReference type="Proteomes" id="UP001209412">
    <property type="component" value="Unassembled WGS sequence"/>
</dbReference>
<dbReference type="InterPro" id="IPR020904">
    <property type="entry name" value="Sc_DH/Rdtase_CS"/>
</dbReference>
<accession>A0AAP5BAD9</accession>
<evidence type="ECO:0000313" key="6">
    <source>
        <dbReference type="EMBL" id="MCX4145028.1"/>
    </source>
</evidence>
<dbReference type="InterPro" id="IPR002347">
    <property type="entry name" value="SDR_fam"/>
</dbReference>
<dbReference type="SUPFAM" id="SSF51735">
    <property type="entry name" value="NAD(P)-binding Rossmann-fold domains"/>
    <property type="match status" value="1"/>
</dbReference>
<evidence type="ECO:0000259" key="5">
    <source>
        <dbReference type="SMART" id="SM00822"/>
    </source>
</evidence>
<sequence length="254" mass="26294">MSKLFDLSGRVAVVTGATKGMGLAIARALGAAGAKVVISGRSQEVADAVAIRLQKEDGIAIKAISCDITEPESVDRFASQALAAFGRVDSLVLNAAGTSPDGSILDHTVAQFDTVMAGNVRGSFALVKALAPQMILRKDGSIVFMSSRAAKRGSTMLGLYAMSKAAVDQLVRNLALALGPSNINVNSINPGAVRTDFSRVLWEDPERERKIALGIPMGRIAEPDDVAGLALLLVSAAGHYIHGQNISVDGGATA</sequence>
<keyword evidence="2" id="KW-0058">Aromatic hydrocarbons catabolism</keyword>
<keyword evidence="4" id="KW-0520">NAD</keyword>
<evidence type="ECO:0000313" key="9">
    <source>
        <dbReference type="Proteomes" id="UP001242288"/>
    </source>
</evidence>
<evidence type="ECO:0000256" key="2">
    <source>
        <dbReference type="ARBA" id="ARBA00022797"/>
    </source>
</evidence>